<gene>
    <name evidence="2" type="ORF">LCGC14_0451320</name>
</gene>
<protein>
    <submittedName>
        <fullName evidence="2">Uncharacterized protein</fullName>
    </submittedName>
</protein>
<organism evidence="2">
    <name type="scientific">marine sediment metagenome</name>
    <dbReference type="NCBI Taxonomy" id="412755"/>
    <lineage>
        <taxon>unclassified sequences</taxon>
        <taxon>metagenomes</taxon>
        <taxon>ecological metagenomes</taxon>
    </lineage>
</organism>
<reference evidence="2" key="1">
    <citation type="journal article" date="2015" name="Nature">
        <title>Complex archaea that bridge the gap between prokaryotes and eukaryotes.</title>
        <authorList>
            <person name="Spang A."/>
            <person name="Saw J.H."/>
            <person name="Jorgensen S.L."/>
            <person name="Zaremba-Niedzwiedzka K."/>
            <person name="Martijn J."/>
            <person name="Lind A.E."/>
            <person name="van Eijk R."/>
            <person name="Schleper C."/>
            <person name="Guy L."/>
            <person name="Ettema T.J."/>
        </authorList>
    </citation>
    <scope>NUCLEOTIDE SEQUENCE</scope>
</reference>
<evidence type="ECO:0000256" key="1">
    <source>
        <dbReference type="SAM" id="Phobius"/>
    </source>
</evidence>
<dbReference type="AlphaFoldDB" id="A0A0F9V4P0"/>
<comment type="caution">
    <text evidence="2">The sequence shown here is derived from an EMBL/GenBank/DDBJ whole genome shotgun (WGS) entry which is preliminary data.</text>
</comment>
<sequence length="120" mass="12740">MAFTPRSFLNVVKNAVGTLLPGVGKTLDSVVELVSPGKKPDLRDMQIAVSLVKEIRAIKPGINSTEFVVLIAADGTFGKILFDDSMPTGLRIAALIGIAVVTVGYMVSRGLQKKKTAEKV</sequence>
<feature type="transmembrane region" description="Helical" evidence="1">
    <location>
        <begin position="89"/>
        <end position="107"/>
    </location>
</feature>
<keyword evidence="1" id="KW-0472">Membrane</keyword>
<proteinExistence type="predicted"/>
<name>A0A0F9V4P0_9ZZZZ</name>
<keyword evidence="1" id="KW-0812">Transmembrane</keyword>
<evidence type="ECO:0000313" key="2">
    <source>
        <dbReference type="EMBL" id="KKN68496.1"/>
    </source>
</evidence>
<dbReference type="EMBL" id="LAZR01000448">
    <property type="protein sequence ID" value="KKN68496.1"/>
    <property type="molecule type" value="Genomic_DNA"/>
</dbReference>
<keyword evidence="1" id="KW-1133">Transmembrane helix</keyword>
<accession>A0A0F9V4P0</accession>